<evidence type="ECO:0000256" key="7">
    <source>
        <dbReference type="SAM" id="SignalP"/>
    </source>
</evidence>
<dbReference type="PANTHER" id="PTHR42812:SF12">
    <property type="entry name" value="BETA-XYLOSIDASE-RELATED"/>
    <property type="match status" value="1"/>
</dbReference>
<keyword evidence="10" id="KW-1185">Reference proteome</keyword>
<dbReference type="AlphaFoldDB" id="E8X5Y9"/>
<reference evidence="10" key="1">
    <citation type="submission" date="2011-01" db="EMBL/GenBank/DDBJ databases">
        <title>Complete sequence of plasmid1 of Acidobacterium sp. MP5ACTX9.</title>
        <authorList>
            <consortium name="US DOE Joint Genome Institute"/>
            <person name="Lucas S."/>
            <person name="Copeland A."/>
            <person name="Lapidus A."/>
            <person name="Cheng J.-F."/>
            <person name="Goodwin L."/>
            <person name="Pitluck S."/>
            <person name="Teshima H."/>
            <person name="Detter J.C."/>
            <person name="Han C."/>
            <person name="Tapia R."/>
            <person name="Land M."/>
            <person name="Hauser L."/>
            <person name="Kyrpides N."/>
            <person name="Ivanova N."/>
            <person name="Ovchinnikova G."/>
            <person name="Pagani I."/>
            <person name="Rawat S.R."/>
            <person name="Mannisto M."/>
            <person name="Haggblom M.M."/>
            <person name="Woyke T."/>
        </authorList>
    </citation>
    <scope>NUCLEOTIDE SEQUENCE [LARGE SCALE GENOMIC DNA]</scope>
    <source>
        <strain evidence="10">MP5ACTX9</strain>
        <plasmid evidence="10">Plasmid pACIX901</plasmid>
    </source>
</reference>
<evidence type="ECO:0000256" key="3">
    <source>
        <dbReference type="ARBA" id="ARBA00023295"/>
    </source>
</evidence>
<feature type="chain" id="PRO_5003230268" evidence="7">
    <location>
        <begin position="31"/>
        <end position="553"/>
    </location>
</feature>
<name>E8X5Y9_GRATM</name>
<geneLocation type="plasmid" evidence="9 10">
    <name>pACIX901</name>
</geneLocation>
<feature type="active site" description="Proton acceptor" evidence="4">
    <location>
        <position position="61"/>
    </location>
</feature>
<dbReference type="Gene3D" id="2.60.120.200">
    <property type="match status" value="1"/>
</dbReference>
<dbReference type="SUPFAM" id="SSF75005">
    <property type="entry name" value="Arabinanase/levansucrase/invertase"/>
    <property type="match status" value="1"/>
</dbReference>
<evidence type="ECO:0000256" key="5">
    <source>
        <dbReference type="PIRSR" id="PIRSR606710-2"/>
    </source>
</evidence>
<dbReference type="Pfam" id="PF04616">
    <property type="entry name" value="Glyco_hydro_43"/>
    <property type="match status" value="1"/>
</dbReference>
<dbReference type="PANTHER" id="PTHR42812">
    <property type="entry name" value="BETA-XYLOSIDASE"/>
    <property type="match status" value="1"/>
</dbReference>
<dbReference type="Proteomes" id="UP000000343">
    <property type="component" value="Plasmid pACIX901"/>
</dbReference>
<evidence type="ECO:0000313" key="9">
    <source>
        <dbReference type="EMBL" id="ADW70873.1"/>
    </source>
</evidence>
<dbReference type="InterPro" id="IPR023296">
    <property type="entry name" value="Glyco_hydro_beta-prop_sf"/>
</dbReference>
<keyword evidence="3 6" id="KW-0326">Glycosidase</keyword>
<dbReference type="InterPro" id="IPR051795">
    <property type="entry name" value="Glycosyl_Hydrlase_43"/>
</dbReference>
<dbReference type="InterPro" id="IPR013320">
    <property type="entry name" value="ConA-like_dom_sf"/>
</dbReference>
<dbReference type="EMBL" id="CP002481">
    <property type="protein sequence ID" value="ADW70873.1"/>
    <property type="molecule type" value="Genomic_DNA"/>
</dbReference>
<protein>
    <submittedName>
        <fullName evidence="9">Glycoside hydrolase family 43</fullName>
    </submittedName>
</protein>
<evidence type="ECO:0000256" key="6">
    <source>
        <dbReference type="RuleBase" id="RU361187"/>
    </source>
</evidence>
<proteinExistence type="inferred from homology"/>
<dbReference type="CDD" id="cd09001">
    <property type="entry name" value="GH43_FsAxh1-like"/>
    <property type="match status" value="1"/>
</dbReference>
<organism evidence="10">
    <name type="scientific">Granulicella tundricola (strain ATCC BAA-1859 / DSM 23138 / MP5ACTX9)</name>
    <dbReference type="NCBI Taxonomy" id="1198114"/>
    <lineage>
        <taxon>Bacteria</taxon>
        <taxon>Pseudomonadati</taxon>
        <taxon>Acidobacteriota</taxon>
        <taxon>Terriglobia</taxon>
        <taxon>Terriglobales</taxon>
        <taxon>Acidobacteriaceae</taxon>
        <taxon>Granulicella</taxon>
    </lineage>
</organism>
<keyword evidence="7" id="KW-0732">Signal</keyword>
<feature type="active site" description="Proton donor" evidence="4">
    <location>
        <position position="227"/>
    </location>
</feature>
<dbReference type="RefSeq" id="WP_013572785.1">
    <property type="nucleotide sequence ID" value="NC_015057.1"/>
</dbReference>
<dbReference type="InterPro" id="IPR041542">
    <property type="entry name" value="GH43_C2"/>
</dbReference>
<evidence type="ECO:0000256" key="1">
    <source>
        <dbReference type="ARBA" id="ARBA00009865"/>
    </source>
</evidence>
<evidence type="ECO:0000259" key="8">
    <source>
        <dbReference type="Pfam" id="PF17851"/>
    </source>
</evidence>
<dbReference type="GO" id="GO:0005975">
    <property type="term" value="P:carbohydrate metabolic process"/>
    <property type="evidence" value="ECO:0007669"/>
    <property type="project" value="InterPro"/>
</dbReference>
<keyword evidence="2 6" id="KW-0378">Hydrolase</keyword>
<evidence type="ECO:0000256" key="4">
    <source>
        <dbReference type="PIRSR" id="PIRSR606710-1"/>
    </source>
</evidence>
<dbReference type="GO" id="GO:0004553">
    <property type="term" value="F:hydrolase activity, hydrolyzing O-glycosyl compounds"/>
    <property type="evidence" value="ECO:0007669"/>
    <property type="project" value="InterPro"/>
</dbReference>
<gene>
    <name evidence="9" type="ordered locus">AciX9_4093</name>
</gene>
<dbReference type="HOGENOM" id="CLU_016508_1_0_0"/>
<sequence length="553" mass="60728">MDKMTPQPIRQALILLSLVLSSLIPAAAQAASPTGGVSAVWSADQGNGTYKNPVLFADYSDPDVIRVGDTFYLVASSFNQIPGLPILTSKDLVNWHFAAHALPVQPPDELYSKPQHGKGVWAPAIRFHDGKFFIFYPDPDLGIYMTQAKSIQGPWSAPLLIKAAPGWIDPCPLWDDDGNAYLVNALAGSRGGIKNIVVLSRMAPDGTALLDSGSIIVDGHLHDQTLEGPKIYKRHGYYYISAPAGGVVPGYHVVLRSKDIYGPYERRVVLAQGKTSINGPHQGAWVDTPTGEDWFLHFRDQGPYGRVLYLEPMHWANDWPVIGQNISKEGTGEPVATFRKPNVPSQPIATLPDSDEFNEPHLGPQWQWEANPQSDFAFPSKSMGALRLINEPQSSPNLWNLPNLLLQKFPAPDFTVTTKLTFTSRFAGEETGLVVLGQSYAYIAVRNTGDHLEVRQVERQDAEHDGKQTESQAVPVTSTTLYLRARVERDADKPEATVSYSFSTDGSAFQSIGTPFHATPGRWVGARIGLFATSPATTGELGYADFDWFRFSR</sequence>
<evidence type="ECO:0000256" key="2">
    <source>
        <dbReference type="ARBA" id="ARBA00022801"/>
    </source>
</evidence>
<dbReference type="Gene3D" id="2.115.10.20">
    <property type="entry name" value="Glycosyl hydrolase domain, family 43"/>
    <property type="match status" value="1"/>
</dbReference>
<dbReference type="KEGG" id="acm:AciX9_4093"/>
<comment type="similarity">
    <text evidence="1 6">Belongs to the glycosyl hydrolase 43 family.</text>
</comment>
<feature type="site" description="Important for catalytic activity, responsible for pKa modulation of the active site Glu and correct orientation of both the proton donor and substrate" evidence="5">
    <location>
        <position position="169"/>
    </location>
</feature>
<dbReference type="SUPFAM" id="SSF49899">
    <property type="entry name" value="Concanavalin A-like lectins/glucanases"/>
    <property type="match status" value="1"/>
</dbReference>
<feature type="signal peptide" evidence="7">
    <location>
        <begin position="1"/>
        <end position="30"/>
    </location>
</feature>
<keyword evidence="9" id="KW-0614">Plasmid</keyword>
<evidence type="ECO:0000313" key="10">
    <source>
        <dbReference type="Proteomes" id="UP000000343"/>
    </source>
</evidence>
<feature type="domain" description="Beta-xylosidase C-terminal Concanavalin A-like" evidence="8">
    <location>
        <begin position="354"/>
        <end position="551"/>
    </location>
</feature>
<accession>E8X5Y9</accession>
<dbReference type="InterPro" id="IPR006710">
    <property type="entry name" value="Glyco_hydro_43"/>
</dbReference>
<dbReference type="Pfam" id="PF17851">
    <property type="entry name" value="GH43_C2"/>
    <property type="match status" value="1"/>
</dbReference>